<evidence type="ECO:0000256" key="4">
    <source>
        <dbReference type="ARBA" id="ARBA00022617"/>
    </source>
</evidence>
<keyword evidence="12" id="KW-1185">Reference proteome</keyword>
<gene>
    <name evidence="11" type="ORF">LSINAPIS_LOCUS9950</name>
</gene>
<keyword evidence="10" id="KW-0812">Transmembrane</keyword>
<reference evidence="11 12" key="1">
    <citation type="submission" date="2017-07" db="EMBL/GenBank/DDBJ databases">
        <authorList>
            <person name="Talla V."/>
            <person name="Backstrom N."/>
        </authorList>
    </citation>
    <scope>NUCLEOTIDE SEQUENCE [LARGE SCALE GENOMIC DNA]</scope>
</reference>
<keyword evidence="8" id="KW-0503">Monooxygenase</keyword>
<keyword evidence="5" id="KW-0479">Metal-binding</keyword>
<dbReference type="GO" id="GO:0020037">
    <property type="term" value="F:heme binding"/>
    <property type="evidence" value="ECO:0007669"/>
    <property type="project" value="InterPro"/>
</dbReference>
<organism evidence="11 12">
    <name type="scientific">Leptidea sinapis</name>
    <dbReference type="NCBI Taxonomy" id="189913"/>
    <lineage>
        <taxon>Eukaryota</taxon>
        <taxon>Metazoa</taxon>
        <taxon>Ecdysozoa</taxon>
        <taxon>Arthropoda</taxon>
        <taxon>Hexapoda</taxon>
        <taxon>Insecta</taxon>
        <taxon>Pterygota</taxon>
        <taxon>Neoptera</taxon>
        <taxon>Endopterygota</taxon>
        <taxon>Lepidoptera</taxon>
        <taxon>Glossata</taxon>
        <taxon>Ditrysia</taxon>
        <taxon>Papilionoidea</taxon>
        <taxon>Pieridae</taxon>
        <taxon>Dismorphiinae</taxon>
        <taxon>Leptidea</taxon>
    </lineage>
</organism>
<accession>A0A5E4QLS4</accession>
<evidence type="ECO:0000256" key="3">
    <source>
        <dbReference type="ARBA" id="ARBA00010617"/>
    </source>
</evidence>
<comment type="cofactor">
    <cofactor evidence="1">
        <name>heme</name>
        <dbReference type="ChEBI" id="CHEBI:30413"/>
    </cofactor>
</comment>
<protein>
    <recommendedName>
        <fullName evidence="13">Cytochrome P450</fullName>
    </recommendedName>
</protein>
<keyword evidence="4" id="KW-0349">Heme</keyword>
<evidence type="ECO:0000256" key="1">
    <source>
        <dbReference type="ARBA" id="ARBA00001971"/>
    </source>
</evidence>
<evidence type="ECO:0000256" key="2">
    <source>
        <dbReference type="ARBA" id="ARBA00004370"/>
    </source>
</evidence>
<comment type="subcellular location">
    <subcellularLocation>
        <location evidence="2">Membrane</location>
    </subcellularLocation>
</comment>
<evidence type="ECO:0000256" key="5">
    <source>
        <dbReference type="ARBA" id="ARBA00022723"/>
    </source>
</evidence>
<dbReference type="Pfam" id="PF00067">
    <property type="entry name" value="p450"/>
    <property type="match status" value="1"/>
</dbReference>
<evidence type="ECO:0000256" key="9">
    <source>
        <dbReference type="ARBA" id="ARBA00023136"/>
    </source>
</evidence>
<keyword evidence="6" id="KW-0560">Oxidoreductase</keyword>
<evidence type="ECO:0000256" key="6">
    <source>
        <dbReference type="ARBA" id="ARBA00023002"/>
    </source>
</evidence>
<feature type="transmembrane region" description="Helical" evidence="10">
    <location>
        <begin position="48"/>
        <end position="70"/>
    </location>
</feature>
<dbReference type="PANTHER" id="PTHR24291:SF43">
    <property type="entry name" value="AROMATASE"/>
    <property type="match status" value="1"/>
</dbReference>
<dbReference type="InterPro" id="IPR002401">
    <property type="entry name" value="Cyt_P450_E_grp-I"/>
</dbReference>
<dbReference type="InterPro" id="IPR050196">
    <property type="entry name" value="Cytochrome_P450_Monoox"/>
</dbReference>
<keyword evidence="9 10" id="KW-0472">Membrane</keyword>
<dbReference type="SUPFAM" id="SSF48264">
    <property type="entry name" value="Cytochrome P450"/>
    <property type="match status" value="1"/>
</dbReference>
<dbReference type="EMBL" id="FZQP02003890">
    <property type="protein sequence ID" value="VVC98992.1"/>
    <property type="molecule type" value="Genomic_DNA"/>
</dbReference>
<dbReference type="GO" id="GO:0016705">
    <property type="term" value="F:oxidoreductase activity, acting on paired donors, with incorporation or reduction of molecular oxygen"/>
    <property type="evidence" value="ECO:0007669"/>
    <property type="project" value="InterPro"/>
</dbReference>
<keyword evidence="10" id="KW-1133">Transmembrane helix</keyword>
<dbReference type="PRINTS" id="PR00463">
    <property type="entry name" value="EP450I"/>
</dbReference>
<dbReference type="InterPro" id="IPR036396">
    <property type="entry name" value="Cyt_P450_sf"/>
</dbReference>
<comment type="similarity">
    <text evidence="3">Belongs to the cytochrome P450 family.</text>
</comment>
<evidence type="ECO:0000313" key="12">
    <source>
        <dbReference type="Proteomes" id="UP000324832"/>
    </source>
</evidence>
<evidence type="ECO:0000256" key="8">
    <source>
        <dbReference type="ARBA" id="ARBA00023033"/>
    </source>
</evidence>
<evidence type="ECO:0000256" key="10">
    <source>
        <dbReference type="SAM" id="Phobius"/>
    </source>
</evidence>
<keyword evidence="7" id="KW-0408">Iron</keyword>
<evidence type="ECO:0000313" key="11">
    <source>
        <dbReference type="EMBL" id="VVC98992.1"/>
    </source>
</evidence>
<evidence type="ECO:0000256" key="7">
    <source>
        <dbReference type="ARBA" id="ARBA00023004"/>
    </source>
</evidence>
<dbReference type="PANTHER" id="PTHR24291">
    <property type="entry name" value="CYTOCHROME P450 FAMILY 4"/>
    <property type="match status" value="1"/>
</dbReference>
<dbReference type="Proteomes" id="UP000324832">
    <property type="component" value="Unassembled WGS sequence"/>
</dbReference>
<dbReference type="GO" id="GO:0005506">
    <property type="term" value="F:iron ion binding"/>
    <property type="evidence" value="ECO:0007669"/>
    <property type="project" value="InterPro"/>
</dbReference>
<dbReference type="AlphaFoldDB" id="A0A5E4QLS4"/>
<dbReference type="Gene3D" id="1.10.630.10">
    <property type="entry name" value="Cytochrome P450"/>
    <property type="match status" value="1"/>
</dbReference>
<sequence length="131" mass="15034">MLQIKRDEIANASQEEIKYADSVFKPSIYHLLDNENKTLSLEDVKDELSVILITGFETSANMILFILILVGSNPRVQRKIFAELEEVFGDSDRDVTKADLSKLIYIDAVLKETSRYWPVKTASYKRDTIVF</sequence>
<dbReference type="GO" id="GO:0004497">
    <property type="term" value="F:monooxygenase activity"/>
    <property type="evidence" value="ECO:0007669"/>
    <property type="project" value="UniProtKB-KW"/>
</dbReference>
<dbReference type="InterPro" id="IPR001128">
    <property type="entry name" value="Cyt_P450"/>
</dbReference>
<proteinExistence type="inferred from homology"/>
<name>A0A5E4QLS4_9NEOP</name>
<evidence type="ECO:0008006" key="13">
    <source>
        <dbReference type="Google" id="ProtNLM"/>
    </source>
</evidence>
<dbReference type="GO" id="GO:0016020">
    <property type="term" value="C:membrane"/>
    <property type="evidence" value="ECO:0007669"/>
    <property type="project" value="UniProtKB-SubCell"/>
</dbReference>